<keyword evidence="5 6" id="KW-0067">ATP-binding</keyword>
<sequence length="449" mass="49135">MAAAALFGPKGAKRAAASLEGAGAEAASDGPAAAAGSAAEGGQKRRLDLADLSALTRSIAEERSKLRLFVIKQKEDFDQKKAAGGDGLGGTDENEYFSAVPGDEFGPSRQFRVEAGIGRGVFSSVFSCRDTRDSPGKEYAVKFIRRNTMMRRAAEKEVEMYRKLAKGGEKDDPEGARFLISLAGCGTLEHQGHLCMFFELLKCDMRYALQRYGQGGGLPLPALMQYTRQVFLGLRALRKMKVVHADLKPDNIFVVLRRLPPDPQVRICDFGSAMDTSEQVKTSYAQPRYYRAPEIMCGLPYDTQIDLWSAGATVFELATGRILFTGTTNNQMLKQFLDVCGGCPKKMQTDGEASKKHFDGKGGFLHRDKDSMSGQPIVLNCSETLKPHRSVLGLLQTTLATPRDGMEASVHEAWVKQLADLVGGCLQLDDTTRLQPAEALELPFFKKDR</sequence>
<keyword evidence="2" id="KW-0808">Transferase</keyword>
<evidence type="ECO:0000313" key="10">
    <source>
        <dbReference type="EMBL" id="CAK0872524.1"/>
    </source>
</evidence>
<feature type="domain" description="Protein kinase" evidence="9">
    <location>
        <begin position="111"/>
        <end position="445"/>
    </location>
</feature>
<gene>
    <name evidence="10" type="ORF">PCOR1329_LOCUS57970</name>
</gene>
<dbReference type="PANTHER" id="PTHR24058:SF103">
    <property type="entry name" value="SERINE_THREONINE-PROTEIN KINASE PRP4 HOMOLOG"/>
    <property type="match status" value="1"/>
</dbReference>
<dbReference type="Gene3D" id="3.30.200.20">
    <property type="entry name" value="Phosphorylase Kinase, domain 1"/>
    <property type="match status" value="1"/>
</dbReference>
<evidence type="ECO:0000256" key="2">
    <source>
        <dbReference type="ARBA" id="ARBA00022679"/>
    </source>
</evidence>
<keyword evidence="4" id="KW-0418">Kinase</keyword>
<dbReference type="SUPFAM" id="SSF56112">
    <property type="entry name" value="Protein kinase-like (PK-like)"/>
    <property type="match status" value="1"/>
</dbReference>
<dbReference type="InterPro" id="IPR017441">
    <property type="entry name" value="Protein_kinase_ATP_BS"/>
</dbReference>
<feature type="compositionally biased region" description="Low complexity" evidence="8">
    <location>
        <begin position="18"/>
        <end position="41"/>
    </location>
</feature>
<evidence type="ECO:0000256" key="5">
    <source>
        <dbReference type="ARBA" id="ARBA00022840"/>
    </source>
</evidence>
<dbReference type="InterPro" id="IPR000719">
    <property type="entry name" value="Prot_kinase_dom"/>
</dbReference>
<comment type="caution">
    <text evidence="10">The sequence shown here is derived from an EMBL/GenBank/DDBJ whole genome shotgun (WGS) entry which is preliminary data.</text>
</comment>
<dbReference type="PROSITE" id="PS50011">
    <property type="entry name" value="PROTEIN_KINASE_DOM"/>
    <property type="match status" value="1"/>
</dbReference>
<dbReference type="InterPro" id="IPR008271">
    <property type="entry name" value="Ser/Thr_kinase_AS"/>
</dbReference>
<dbReference type="EMBL" id="CAUYUJ010017172">
    <property type="protein sequence ID" value="CAK0872524.1"/>
    <property type="molecule type" value="Genomic_DNA"/>
</dbReference>
<evidence type="ECO:0000313" key="11">
    <source>
        <dbReference type="Proteomes" id="UP001189429"/>
    </source>
</evidence>
<dbReference type="SMART" id="SM00220">
    <property type="entry name" value="S_TKc"/>
    <property type="match status" value="1"/>
</dbReference>
<reference evidence="10" key="1">
    <citation type="submission" date="2023-10" db="EMBL/GenBank/DDBJ databases">
        <authorList>
            <person name="Chen Y."/>
            <person name="Shah S."/>
            <person name="Dougan E. K."/>
            <person name="Thang M."/>
            <person name="Chan C."/>
        </authorList>
    </citation>
    <scope>NUCLEOTIDE SEQUENCE [LARGE SCALE GENOMIC DNA]</scope>
</reference>
<evidence type="ECO:0000256" key="7">
    <source>
        <dbReference type="RuleBase" id="RU000304"/>
    </source>
</evidence>
<protein>
    <recommendedName>
        <fullName evidence="9">Protein kinase domain-containing protein</fullName>
    </recommendedName>
</protein>
<comment type="similarity">
    <text evidence="7">Belongs to the protein kinase superfamily.</text>
</comment>
<dbReference type="PROSITE" id="PS00107">
    <property type="entry name" value="PROTEIN_KINASE_ATP"/>
    <property type="match status" value="1"/>
</dbReference>
<evidence type="ECO:0000256" key="8">
    <source>
        <dbReference type="SAM" id="MobiDB-lite"/>
    </source>
</evidence>
<dbReference type="Pfam" id="PF00069">
    <property type="entry name" value="Pkinase"/>
    <property type="match status" value="1"/>
</dbReference>
<evidence type="ECO:0000256" key="4">
    <source>
        <dbReference type="ARBA" id="ARBA00022777"/>
    </source>
</evidence>
<evidence type="ECO:0000256" key="3">
    <source>
        <dbReference type="ARBA" id="ARBA00022741"/>
    </source>
</evidence>
<dbReference type="PROSITE" id="PS00108">
    <property type="entry name" value="PROTEIN_KINASE_ST"/>
    <property type="match status" value="1"/>
</dbReference>
<dbReference type="PANTHER" id="PTHR24058">
    <property type="entry name" value="DUAL SPECIFICITY PROTEIN KINASE"/>
    <property type="match status" value="1"/>
</dbReference>
<dbReference type="InterPro" id="IPR011009">
    <property type="entry name" value="Kinase-like_dom_sf"/>
</dbReference>
<feature type="binding site" evidence="6">
    <location>
        <position position="142"/>
    </location>
    <ligand>
        <name>ATP</name>
        <dbReference type="ChEBI" id="CHEBI:30616"/>
    </ligand>
</feature>
<feature type="region of interest" description="Disordered" evidence="8">
    <location>
        <begin position="18"/>
        <end position="44"/>
    </location>
</feature>
<evidence type="ECO:0000256" key="1">
    <source>
        <dbReference type="ARBA" id="ARBA00022527"/>
    </source>
</evidence>
<dbReference type="Proteomes" id="UP001189429">
    <property type="component" value="Unassembled WGS sequence"/>
</dbReference>
<keyword evidence="3 6" id="KW-0547">Nucleotide-binding</keyword>
<dbReference type="Gene3D" id="1.10.510.10">
    <property type="entry name" value="Transferase(Phosphotransferase) domain 1"/>
    <property type="match status" value="1"/>
</dbReference>
<dbReference type="InterPro" id="IPR050494">
    <property type="entry name" value="Ser_Thr_dual-spec_kinase"/>
</dbReference>
<accession>A0ABN9VH43</accession>
<keyword evidence="1 7" id="KW-0723">Serine/threonine-protein kinase</keyword>
<keyword evidence="11" id="KW-1185">Reference proteome</keyword>
<evidence type="ECO:0000259" key="9">
    <source>
        <dbReference type="PROSITE" id="PS50011"/>
    </source>
</evidence>
<evidence type="ECO:0000256" key="6">
    <source>
        <dbReference type="PROSITE-ProRule" id="PRU10141"/>
    </source>
</evidence>
<organism evidence="10 11">
    <name type="scientific">Prorocentrum cordatum</name>
    <dbReference type="NCBI Taxonomy" id="2364126"/>
    <lineage>
        <taxon>Eukaryota</taxon>
        <taxon>Sar</taxon>
        <taxon>Alveolata</taxon>
        <taxon>Dinophyceae</taxon>
        <taxon>Prorocentrales</taxon>
        <taxon>Prorocentraceae</taxon>
        <taxon>Prorocentrum</taxon>
    </lineage>
</organism>
<proteinExistence type="inferred from homology"/>
<name>A0ABN9VH43_9DINO</name>